<sequence length="208" mass="22856">MSWFIGILALLYYLVSDRKVLPLLRQPLIQALFVGAVLVLSVLWQLKAQLPNLPALHFLGITTVTLVLGLRLTLLVIPLALLLPQIAAYMAGQPGLVVEIEILHWTALCLVALQSYCCYLLVSRLLPAHLFVSIFVSSFLNSLLGALCFVACLAVGYFAVLGLGTDTQPSEFLLVMPLLAMPEALLNGMAMTLLLVYRPHWVAAFRQE</sequence>
<organism evidence="2 3">
    <name type="scientific">Rheinheimera tilapiae</name>
    <dbReference type="NCBI Taxonomy" id="875043"/>
    <lineage>
        <taxon>Bacteria</taxon>
        <taxon>Pseudomonadati</taxon>
        <taxon>Pseudomonadota</taxon>
        <taxon>Gammaproteobacteria</taxon>
        <taxon>Chromatiales</taxon>
        <taxon>Chromatiaceae</taxon>
        <taxon>Rheinheimera</taxon>
    </lineage>
</organism>
<keyword evidence="3" id="KW-1185">Reference proteome</keyword>
<evidence type="ECO:0000313" key="3">
    <source>
        <dbReference type="Proteomes" id="UP001589813"/>
    </source>
</evidence>
<evidence type="ECO:0000313" key="2">
    <source>
        <dbReference type="EMBL" id="MFC0049986.1"/>
    </source>
</evidence>
<name>A0ABV6BGH2_9GAMM</name>
<keyword evidence="1" id="KW-1133">Transmembrane helix</keyword>
<feature type="transmembrane region" description="Helical" evidence="1">
    <location>
        <begin position="172"/>
        <end position="197"/>
    </location>
</feature>
<feature type="transmembrane region" description="Helical" evidence="1">
    <location>
        <begin position="58"/>
        <end position="82"/>
    </location>
</feature>
<protein>
    <recommendedName>
        <fullName evidence="4">Energy-coupling factor ABC transporter permease</fullName>
    </recommendedName>
</protein>
<comment type="caution">
    <text evidence="2">The sequence shown here is derived from an EMBL/GenBank/DDBJ whole genome shotgun (WGS) entry which is preliminary data.</text>
</comment>
<feature type="transmembrane region" description="Helical" evidence="1">
    <location>
        <begin position="134"/>
        <end position="160"/>
    </location>
</feature>
<dbReference type="Proteomes" id="UP001589813">
    <property type="component" value="Unassembled WGS sequence"/>
</dbReference>
<accession>A0ABV6BGH2</accession>
<reference evidence="2 3" key="1">
    <citation type="submission" date="2024-09" db="EMBL/GenBank/DDBJ databases">
        <authorList>
            <person name="Sun Q."/>
            <person name="Mori K."/>
        </authorList>
    </citation>
    <scope>NUCLEOTIDE SEQUENCE [LARGE SCALE GENOMIC DNA]</scope>
    <source>
        <strain evidence="2 3">KCTC 23315</strain>
    </source>
</reference>
<dbReference type="EMBL" id="JBHLXP010000005">
    <property type="protein sequence ID" value="MFC0049986.1"/>
    <property type="molecule type" value="Genomic_DNA"/>
</dbReference>
<evidence type="ECO:0000256" key="1">
    <source>
        <dbReference type="SAM" id="Phobius"/>
    </source>
</evidence>
<proteinExistence type="predicted"/>
<dbReference type="RefSeq" id="WP_377246900.1">
    <property type="nucleotide sequence ID" value="NZ_JBHLXP010000005.1"/>
</dbReference>
<feature type="transmembrane region" description="Helical" evidence="1">
    <location>
        <begin position="28"/>
        <end position="46"/>
    </location>
</feature>
<evidence type="ECO:0008006" key="4">
    <source>
        <dbReference type="Google" id="ProtNLM"/>
    </source>
</evidence>
<feature type="transmembrane region" description="Helical" evidence="1">
    <location>
        <begin position="102"/>
        <end position="122"/>
    </location>
</feature>
<gene>
    <name evidence="2" type="ORF">ACFFJP_16920</name>
</gene>
<keyword evidence="1" id="KW-0812">Transmembrane</keyword>
<keyword evidence="1" id="KW-0472">Membrane</keyword>